<evidence type="ECO:0000313" key="2">
    <source>
        <dbReference type="EMBL" id="SEB06585.1"/>
    </source>
</evidence>
<dbReference type="EMBL" id="FNRD01000019">
    <property type="protein sequence ID" value="SEB06585.1"/>
    <property type="molecule type" value="Genomic_DNA"/>
</dbReference>
<evidence type="ECO:0000256" key="1">
    <source>
        <dbReference type="SAM" id="Phobius"/>
    </source>
</evidence>
<dbReference type="STRING" id="150146.SAMN05443667_11924"/>
<protein>
    <submittedName>
        <fullName evidence="2">Uncharacterized protein</fullName>
    </submittedName>
</protein>
<keyword evidence="1" id="KW-1133">Transmembrane helix</keyword>
<dbReference type="RefSeq" id="WP_091093877.1">
    <property type="nucleotide sequence ID" value="NZ_FNRD01000019.1"/>
</dbReference>
<accession>A0A1H4GAD9</accession>
<keyword evidence="1" id="KW-0472">Membrane</keyword>
<organism evidence="2 3">
    <name type="scientific">Flavobacterium gillisiae</name>
    <dbReference type="NCBI Taxonomy" id="150146"/>
    <lineage>
        <taxon>Bacteria</taxon>
        <taxon>Pseudomonadati</taxon>
        <taxon>Bacteroidota</taxon>
        <taxon>Flavobacteriia</taxon>
        <taxon>Flavobacteriales</taxon>
        <taxon>Flavobacteriaceae</taxon>
        <taxon>Flavobacterium</taxon>
    </lineage>
</organism>
<dbReference type="OrthoDB" id="4382059at2"/>
<dbReference type="AlphaFoldDB" id="A0A1H4GAD9"/>
<sequence length="161" mass="18441">MKDFFYKYWYLFYILFFLLLGVLIYALLWQPNFSSYTTQINDLNQRLIECENRPVIDTTTTNRTIIECDQTVKSGGQGMTENSHDLGNKPGKVVLEFDMNQIPDELFVYLDGLKVASTNGLVSGPGSLAFDFDPNKNKSCTVIIKAPQENTEWKYLVNCPK</sequence>
<evidence type="ECO:0000313" key="3">
    <source>
        <dbReference type="Proteomes" id="UP000198951"/>
    </source>
</evidence>
<name>A0A1H4GAD9_9FLAO</name>
<feature type="transmembrane region" description="Helical" evidence="1">
    <location>
        <begin position="9"/>
        <end position="29"/>
    </location>
</feature>
<gene>
    <name evidence="2" type="ORF">SAMN05443667_11924</name>
</gene>
<reference evidence="3" key="1">
    <citation type="submission" date="2016-10" db="EMBL/GenBank/DDBJ databases">
        <authorList>
            <person name="Varghese N."/>
            <person name="Submissions S."/>
        </authorList>
    </citation>
    <scope>NUCLEOTIDE SEQUENCE [LARGE SCALE GENOMIC DNA]</scope>
    <source>
        <strain evidence="3">DSM 22376</strain>
    </source>
</reference>
<keyword evidence="3" id="KW-1185">Reference proteome</keyword>
<dbReference type="Proteomes" id="UP000198951">
    <property type="component" value="Unassembled WGS sequence"/>
</dbReference>
<proteinExistence type="predicted"/>
<keyword evidence="1" id="KW-0812">Transmembrane</keyword>